<dbReference type="InterPro" id="IPR001173">
    <property type="entry name" value="Glyco_trans_2-like"/>
</dbReference>
<evidence type="ECO:0000259" key="1">
    <source>
        <dbReference type="Pfam" id="PF00535"/>
    </source>
</evidence>
<dbReference type="AlphaFoldDB" id="A0A931E5K2"/>
<comment type="caution">
    <text evidence="2">The sequence shown here is derived from an EMBL/GenBank/DDBJ whole genome shotgun (WGS) entry which is preliminary data.</text>
</comment>
<dbReference type="CDD" id="cd00761">
    <property type="entry name" value="Glyco_tranf_GTA_type"/>
    <property type="match status" value="1"/>
</dbReference>
<dbReference type="InterPro" id="IPR029044">
    <property type="entry name" value="Nucleotide-diphossugar_trans"/>
</dbReference>
<organism evidence="2 3">
    <name type="scientific">Panacibacter microcysteis</name>
    <dbReference type="NCBI Taxonomy" id="2793269"/>
    <lineage>
        <taxon>Bacteria</taxon>
        <taxon>Pseudomonadati</taxon>
        <taxon>Bacteroidota</taxon>
        <taxon>Chitinophagia</taxon>
        <taxon>Chitinophagales</taxon>
        <taxon>Chitinophagaceae</taxon>
        <taxon>Panacibacter</taxon>
    </lineage>
</organism>
<feature type="domain" description="Glycosyltransferase 2-like" evidence="1">
    <location>
        <begin position="7"/>
        <end position="155"/>
    </location>
</feature>
<evidence type="ECO:0000313" key="3">
    <source>
        <dbReference type="Proteomes" id="UP000628448"/>
    </source>
</evidence>
<dbReference type="GO" id="GO:0016758">
    <property type="term" value="F:hexosyltransferase activity"/>
    <property type="evidence" value="ECO:0007669"/>
    <property type="project" value="UniProtKB-ARBA"/>
</dbReference>
<sequence>MGLPEISIILPTYNGAKFLKTSLDSCLAQTFTNFELIIVNDCSTDDTGLIADEYALKDKRIKVIHNQVNKKLPLSLNAGFDIATGAYHTWTSDDNYYAPNALETLYKMLKADESVGFIYTNYTIINNLGNITGKRTFGDINQNFTNFQGCSACFLYKAEIYKLNKGYNASAFLIEDYDFFVRAFLNVKVVYDDRYDLYYYREHEASLTATHGDAVNDVAKIMMERLMPLLEKKLPDAQMALVYRKFAVFNAVQKNNTIKYQLYLKKLWRLSKKQVFITIAYVPVVKFIKTLVISFKGLTATLQLMLTSK</sequence>
<dbReference type="PANTHER" id="PTHR22916">
    <property type="entry name" value="GLYCOSYLTRANSFERASE"/>
    <property type="match status" value="1"/>
</dbReference>
<dbReference type="SUPFAM" id="SSF53448">
    <property type="entry name" value="Nucleotide-diphospho-sugar transferases"/>
    <property type="match status" value="1"/>
</dbReference>
<accession>A0A931E5K2</accession>
<keyword evidence="3" id="KW-1185">Reference proteome</keyword>
<proteinExistence type="predicted"/>
<gene>
    <name evidence="2" type="ORF">I5907_14560</name>
</gene>
<dbReference type="Gene3D" id="3.90.550.10">
    <property type="entry name" value="Spore Coat Polysaccharide Biosynthesis Protein SpsA, Chain A"/>
    <property type="match status" value="1"/>
</dbReference>
<protein>
    <submittedName>
        <fullName evidence="2">Glycosyltransferase family 2 protein</fullName>
    </submittedName>
</protein>
<name>A0A931E5K2_9BACT</name>
<dbReference type="EMBL" id="JADWYR010000002">
    <property type="protein sequence ID" value="MBG9377463.1"/>
    <property type="molecule type" value="Genomic_DNA"/>
</dbReference>
<dbReference type="Pfam" id="PF00535">
    <property type="entry name" value="Glycos_transf_2"/>
    <property type="match status" value="1"/>
</dbReference>
<dbReference type="Proteomes" id="UP000628448">
    <property type="component" value="Unassembled WGS sequence"/>
</dbReference>
<dbReference type="PANTHER" id="PTHR22916:SF3">
    <property type="entry name" value="UDP-GLCNAC:BETAGAL BETA-1,3-N-ACETYLGLUCOSAMINYLTRANSFERASE-LIKE PROTEIN 1"/>
    <property type="match status" value="1"/>
</dbReference>
<reference evidence="2" key="1">
    <citation type="submission" date="2020-11" db="EMBL/GenBank/DDBJ databases">
        <title>Bacterial whole genome sequence for Panacibacter sp. DH6.</title>
        <authorList>
            <person name="Le V."/>
            <person name="Ko S."/>
            <person name="Ahn C.-Y."/>
            <person name="Oh H.-M."/>
        </authorList>
    </citation>
    <scope>NUCLEOTIDE SEQUENCE</scope>
    <source>
        <strain evidence="2">DH6</strain>
    </source>
</reference>
<evidence type="ECO:0000313" key="2">
    <source>
        <dbReference type="EMBL" id="MBG9377463.1"/>
    </source>
</evidence>
<dbReference type="RefSeq" id="WP_196991544.1">
    <property type="nucleotide sequence ID" value="NZ_JADWYR010000002.1"/>
</dbReference>